<organism evidence="1 2">
    <name type="scientific">Actinomadura barringtoniae</name>
    <dbReference type="NCBI Taxonomy" id="1427535"/>
    <lineage>
        <taxon>Bacteria</taxon>
        <taxon>Bacillati</taxon>
        <taxon>Actinomycetota</taxon>
        <taxon>Actinomycetes</taxon>
        <taxon>Streptosporangiales</taxon>
        <taxon>Thermomonosporaceae</taxon>
        <taxon>Actinomadura</taxon>
    </lineage>
</organism>
<dbReference type="SUPFAM" id="SSF53254">
    <property type="entry name" value="Phosphoglycerate mutase-like"/>
    <property type="match status" value="1"/>
</dbReference>
<evidence type="ECO:0000313" key="1">
    <source>
        <dbReference type="EMBL" id="MBO2449383.1"/>
    </source>
</evidence>
<dbReference type="CDD" id="cd07067">
    <property type="entry name" value="HP_PGM_like"/>
    <property type="match status" value="1"/>
</dbReference>
<proteinExistence type="predicted"/>
<accession>A0A939PBI5</accession>
<keyword evidence="2" id="KW-1185">Reference proteome</keyword>
<comment type="caution">
    <text evidence="1">The sequence shown here is derived from an EMBL/GenBank/DDBJ whole genome shotgun (WGS) entry which is preliminary data.</text>
</comment>
<dbReference type="GO" id="GO:0005737">
    <property type="term" value="C:cytoplasm"/>
    <property type="evidence" value="ECO:0007669"/>
    <property type="project" value="TreeGrafter"/>
</dbReference>
<protein>
    <submittedName>
        <fullName evidence="1">Histidine phosphatase family protein</fullName>
    </submittedName>
</protein>
<dbReference type="Pfam" id="PF00300">
    <property type="entry name" value="His_Phos_1"/>
    <property type="match status" value="1"/>
</dbReference>
<dbReference type="PANTHER" id="PTHR48100">
    <property type="entry name" value="BROAD-SPECIFICITY PHOSPHATASE YOR283W-RELATED"/>
    <property type="match status" value="1"/>
</dbReference>
<evidence type="ECO:0000313" key="2">
    <source>
        <dbReference type="Proteomes" id="UP000669179"/>
    </source>
</evidence>
<dbReference type="EMBL" id="JAGEOJ010000008">
    <property type="protein sequence ID" value="MBO2449383.1"/>
    <property type="molecule type" value="Genomic_DNA"/>
</dbReference>
<dbReference type="PROSITE" id="PS00175">
    <property type="entry name" value="PG_MUTASE"/>
    <property type="match status" value="1"/>
</dbReference>
<dbReference type="Gene3D" id="3.40.50.1240">
    <property type="entry name" value="Phosphoglycerate mutase-like"/>
    <property type="match status" value="1"/>
</dbReference>
<sequence length="231" mass="25197">MIELAQARAWLIRHGESESNAGLPTNGPGGSPLTALGRDQAERVAASFSGTPALIVSSPFARARETAAPTLARFPDVPYEEWPVQEFTYLGELHGPNTTAEERRPYMEAYWQRSDPAYVNGDGESFHTLVARAHACAERIAERQDEGAIVVFTHALFMRAVLWSMFTGITDPDGQDMRAFRRFVDTCEIPNASALGLRRAAQGLRFLGSSIAHLAPVQTTSPAPDPTTRTA</sequence>
<dbReference type="GO" id="GO:0016791">
    <property type="term" value="F:phosphatase activity"/>
    <property type="evidence" value="ECO:0007669"/>
    <property type="project" value="TreeGrafter"/>
</dbReference>
<dbReference type="RefSeq" id="WP_208257280.1">
    <property type="nucleotide sequence ID" value="NZ_JAGEOJ010000008.1"/>
</dbReference>
<dbReference type="AlphaFoldDB" id="A0A939PBI5"/>
<dbReference type="InterPro" id="IPR050275">
    <property type="entry name" value="PGM_Phosphatase"/>
</dbReference>
<reference evidence="1" key="1">
    <citation type="submission" date="2021-03" db="EMBL/GenBank/DDBJ databases">
        <authorList>
            <person name="Kanchanasin P."/>
            <person name="Saeng-In P."/>
            <person name="Phongsopitanun W."/>
            <person name="Yuki M."/>
            <person name="Kudo T."/>
            <person name="Ohkuma M."/>
            <person name="Tanasupawat S."/>
        </authorList>
    </citation>
    <scope>NUCLEOTIDE SEQUENCE</scope>
    <source>
        <strain evidence="1">GKU 128</strain>
    </source>
</reference>
<gene>
    <name evidence="1" type="ORF">J4573_19940</name>
</gene>
<dbReference type="InterPro" id="IPR029033">
    <property type="entry name" value="His_PPase_superfam"/>
</dbReference>
<name>A0A939PBI5_9ACTN</name>
<dbReference type="InterPro" id="IPR001345">
    <property type="entry name" value="PG/BPGM_mutase_AS"/>
</dbReference>
<dbReference type="SMART" id="SM00855">
    <property type="entry name" value="PGAM"/>
    <property type="match status" value="1"/>
</dbReference>
<dbReference type="Proteomes" id="UP000669179">
    <property type="component" value="Unassembled WGS sequence"/>
</dbReference>
<dbReference type="InterPro" id="IPR013078">
    <property type="entry name" value="His_Pase_superF_clade-1"/>
</dbReference>
<dbReference type="PANTHER" id="PTHR48100:SF62">
    <property type="entry name" value="GLUCOSYL-3-PHOSPHOGLYCERATE PHOSPHATASE"/>
    <property type="match status" value="1"/>
</dbReference>